<evidence type="ECO:0000313" key="1">
    <source>
        <dbReference type="EMBL" id="KAG8180687.1"/>
    </source>
</evidence>
<organism evidence="1 2">
    <name type="scientific">Oedothorax gibbosus</name>
    <dbReference type="NCBI Taxonomy" id="931172"/>
    <lineage>
        <taxon>Eukaryota</taxon>
        <taxon>Metazoa</taxon>
        <taxon>Ecdysozoa</taxon>
        <taxon>Arthropoda</taxon>
        <taxon>Chelicerata</taxon>
        <taxon>Arachnida</taxon>
        <taxon>Araneae</taxon>
        <taxon>Araneomorphae</taxon>
        <taxon>Entelegynae</taxon>
        <taxon>Araneoidea</taxon>
        <taxon>Linyphiidae</taxon>
        <taxon>Erigoninae</taxon>
        <taxon>Oedothorax</taxon>
    </lineage>
</organism>
<reference evidence="1 2" key="1">
    <citation type="journal article" date="2022" name="Nat. Ecol. Evol.">
        <title>A masculinizing supergene underlies an exaggerated male reproductive morph in a spider.</title>
        <authorList>
            <person name="Hendrickx F."/>
            <person name="De Corte Z."/>
            <person name="Sonet G."/>
            <person name="Van Belleghem S.M."/>
            <person name="Kostlbacher S."/>
            <person name="Vangestel C."/>
        </authorList>
    </citation>
    <scope>NUCLEOTIDE SEQUENCE [LARGE SCALE GENOMIC DNA]</scope>
    <source>
        <strain evidence="1">W744_W776</strain>
    </source>
</reference>
<gene>
    <name evidence="1" type="ORF">JTE90_006245</name>
</gene>
<evidence type="ECO:0000313" key="2">
    <source>
        <dbReference type="Proteomes" id="UP000827092"/>
    </source>
</evidence>
<dbReference type="EMBL" id="JAFNEN010000555">
    <property type="protein sequence ID" value="KAG8180687.1"/>
    <property type="molecule type" value="Genomic_DNA"/>
</dbReference>
<comment type="caution">
    <text evidence="1">The sequence shown here is derived from an EMBL/GenBank/DDBJ whole genome shotgun (WGS) entry which is preliminary data.</text>
</comment>
<protein>
    <submittedName>
        <fullName evidence="1">Uncharacterized protein</fullName>
    </submittedName>
</protein>
<sequence length="151" mass="17376">MSSIARDINQPGDTRMEAQSLAKKMGKFGTTLPTEIWNDLLGVMNKTSLSLQNTTLTMDVVTKLYESLISYVNIARNNFDQYETAAKDKNPYADYKDTFERKRFRTTRITFFEGSSETAQLRGKEKFRVDTFIPIIDTLNTHLKKRPAAYQ</sequence>
<proteinExistence type="predicted"/>
<name>A0AAV6U7Y7_9ARAC</name>
<dbReference type="Proteomes" id="UP000827092">
    <property type="component" value="Unassembled WGS sequence"/>
</dbReference>
<dbReference type="AlphaFoldDB" id="A0AAV6U7Y7"/>
<keyword evidence="2" id="KW-1185">Reference proteome</keyword>
<accession>A0AAV6U7Y7</accession>